<proteinExistence type="predicted"/>
<comment type="subcellular location">
    <subcellularLocation>
        <location evidence="1">Endomembrane system</location>
        <topology evidence="1">Multi-pass membrane protein</topology>
    </subcellularLocation>
</comment>
<dbReference type="GO" id="GO:0012505">
    <property type="term" value="C:endomembrane system"/>
    <property type="evidence" value="ECO:0007669"/>
    <property type="project" value="UniProtKB-SubCell"/>
</dbReference>
<feature type="domain" description="CWH43-like N-terminal" evidence="6">
    <location>
        <begin position="6"/>
        <end position="220"/>
    </location>
</feature>
<feature type="transmembrane region" description="Helical" evidence="5">
    <location>
        <begin position="131"/>
        <end position="150"/>
    </location>
</feature>
<keyword evidence="3 5" id="KW-1133">Transmembrane helix</keyword>
<feature type="transmembrane region" description="Helical" evidence="5">
    <location>
        <begin position="198"/>
        <end position="219"/>
    </location>
</feature>
<dbReference type="EMBL" id="KV744844">
    <property type="protein sequence ID" value="OCK84156.1"/>
    <property type="molecule type" value="Genomic_DNA"/>
</dbReference>
<dbReference type="PANTHER" id="PTHR21324">
    <property type="entry name" value="FASTING-INDUCIBLE INTEGRAL MEMBRANE PROTEIN TM6P1-RELATED"/>
    <property type="match status" value="1"/>
</dbReference>
<dbReference type="Pfam" id="PF10277">
    <property type="entry name" value="Frag1"/>
    <property type="match status" value="1"/>
</dbReference>
<sequence length="306" mass="34232">MWGISYWIVPIFSSLVWLAMLLAMLITWVTEGSPHYASMDPRQHIAYISDVGAEGLKPLFIAMSAVTVVTFDLAFIFERWLRHTGRLVRNVSITQKLLSFLSLVAAIAGAAGLILLTIFDTLRHPHLHNCFLILFIGGYILSAIFICAEYQRLGIHFREHAILRYSFWIKLFFILVELALAIAFGVTHNQGKYNAAAVLEWIIALIFFFYVLSFFIDFMPAVRAKHHQSHETEMDVAMEQGDAPSGGNFYRDGAVNGVSNGFANGYANGRTNGYTDIYPNDRGINGDAYYPGGYAQNMKATEPVPA</sequence>
<dbReference type="Proteomes" id="UP000250266">
    <property type="component" value="Unassembled WGS sequence"/>
</dbReference>
<dbReference type="InterPro" id="IPR019402">
    <property type="entry name" value="CWH43_N"/>
</dbReference>
<evidence type="ECO:0000256" key="5">
    <source>
        <dbReference type="SAM" id="Phobius"/>
    </source>
</evidence>
<evidence type="ECO:0000256" key="4">
    <source>
        <dbReference type="ARBA" id="ARBA00023136"/>
    </source>
</evidence>
<dbReference type="InterPro" id="IPR050911">
    <property type="entry name" value="DRAM/TMEM150_Autophagy_Mod"/>
</dbReference>
<feature type="transmembrane region" description="Helical" evidence="5">
    <location>
        <begin position="7"/>
        <end position="29"/>
    </location>
</feature>
<keyword evidence="8" id="KW-1185">Reference proteome</keyword>
<accession>A0A8E2EHQ8</accession>
<evidence type="ECO:0000313" key="7">
    <source>
        <dbReference type="EMBL" id="OCK84156.1"/>
    </source>
</evidence>
<dbReference type="PANTHER" id="PTHR21324:SF2">
    <property type="entry name" value="EG:22E5.9 PROTEIN"/>
    <property type="match status" value="1"/>
</dbReference>
<reference evidence="7 8" key="1">
    <citation type="journal article" date="2016" name="Nat. Commun.">
        <title>Ectomycorrhizal ecology is imprinted in the genome of the dominant symbiotic fungus Cenococcum geophilum.</title>
        <authorList>
            <consortium name="DOE Joint Genome Institute"/>
            <person name="Peter M."/>
            <person name="Kohler A."/>
            <person name="Ohm R.A."/>
            <person name="Kuo A."/>
            <person name="Krutzmann J."/>
            <person name="Morin E."/>
            <person name="Arend M."/>
            <person name="Barry K.W."/>
            <person name="Binder M."/>
            <person name="Choi C."/>
            <person name="Clum A."/>
            <person name="Copeland A."/>
            <person name="Grisel N."/>
            <person name="Haridas S."/>
            <person name="Kipfer T."/>
            <person name="LaButti K."/>
            <person name="Lindquist E."/>
            <person name="Lipzen A."/>
            <person name="Maire R."/>
            <person name="Meier B."/>
            <person name="Mihaltcheva S."/>
            <person name="Molinier V."/>
            <person name="Murat C."/>
            <person name="Poggeler S."/>
            <person name="Quandt C.A."/>
            <person name="Sperisen C."/>
            <person name="Tritt A."/>
            <person name="Tisserant E."/>
            <person name="Crous P.W."/>
            <person name="Henrissat B."/>
            <person name="Nehls U."/>
            <person name="Egli S."/>
            <person name="Spatafora J.W."/>
            <person name="Grigoriev I.V."/>
            <person name="Martin F.M."/>
        </authorList>
    </citation>
    <scope>NUCLEOTIDE SEQUENCE [LARGE SCALE GENOMIC DNA]</scope>
    <source>
        <strain evidence="7 8">CBS 459.81</strain>
    </source>
</reference>
<dbReference type="OrthoDB" id="10032492at2759"/>
<organism evidence="7 8">
    <name type="scientific">Lepidopterella palustris CBS 459.81</name>
    <dbReference type="NCBI Taxonomy" id="1314670"/>
    <lineage>
        <taxon>Eukaryota</taxon>
        <taxon>Fungi</taxon>
        <taxon>Dikarya</taxon>
        <taxon>Ascomycota</taxon>
        <taxon>Pezizomycotina</taxon>
        <taxon>Dothideomycetes</taxon>
        <taxon>Pleosporomycetidae</taxon>
        <taxon>Mytilinidiales</taxon>
        <taxon>Argynnaceae</taxon>
        <taxon>Lepidopterella</taxon>
    </lineage>
</organism>
<feature type="transmembrane region" description="Helical" evidence="5">
    <location>
        <begin position="97"/>
        <end position="119"/>
    </location>
</feature>
<feature type="transmembrane region" description="Helical" evidence="5">
    <location>
        <begin position="59"/>
        <end position="77"/>
    </location>
</feature>
<dbReference type="AlphaFoldDB" id="A0A8E2EHQ8"/>
<dbReference type="GO" id="GO:0005886">
    <property type="term" value="C:plasma membrane"/>
    <property type="evidence" value="ECO:0007669"/>
    <property type="project" value="TreeGrafter"/>
</dbReference>
<feature type="transmembrane region" description="Helical" evidence="5">
    <location>
        <begin position="162"/>
        <end position="186"/>
    </location>
</feature>
<protein>
    <submittedName>
        <fullName evidence="7">SFK1-like membrane protein</fullName>
    </submittedName>
</protein>
<evidence type="ECO:0000313" key="8">
    <source>
        <dbReference type="Proteomes" id="UP000250266"/>
    </source>
</evidence>
<name>A0A8E2EHQ8_9PEZI</name>
<evidence type="ECO:0000256" key="1">
    <source>
        <dbReference type="ARBA" id="ARBA00004127"/>
    </source>
</evidence>
<evidence type="ECO:0000256" key="3">
    <source>
        <dbReference type="ARBA" id="ARBA00022989"/>
    </source>
</evidence>
<gene>
    <name evidence="7" type="ORF">K432DRAFT_422849</name>
</gene>
<keyword evidence="2 5" id="KW-0812">Transmembrane</keyword>
<keyword evidence="4 5" id="KW-0472">Membrane</keyword>
<evidence type="ECO:0000256" key="2">
    <source>
        <dbReference type="ARBA" id="ARBA00022692"/>
    </source>
</evidence>
<evidence type="ECO:0000259" key="6">
    <source>
        <dbReference type="Pfam" id="PF10277"/>
    </source>
</evidence>